<organism evidence="1 2">
    <name type="scientific">Coprobacter secundus subsp. similis</name>
    <dbReference type="NCBI Taxonomy" id="2751153"/>
    <lineage>
        <taxon>Bacteria</taxon>
        <taxon>Pseudomonadati</taxon>
        <taxon>Bacteroidota</taxon>
        <taxon>Bacteroidia</taxon>
        <taxon>Bacteroidales</taxon>
        <taxon>Barnesiellaceae</taxon>
        <taxon>Coprobacter</taxon>
    </lineage>
</organism>
<dbReference type="RefSeq" id="WP_055099402.1">
    <property type="nucleotide sequence ID" value="NZ_AP023322.1"/>
</dbReference>
<dbReference type="KEGG" id="copr:Cop2CBH44_31270"/>
<dbReference type="EMBL" id="AP023322">
    <property type="protein sequence ID" value="BCI64774.1"/>
    <property type="molecule type" value="Genomic_DNA"/>
</dbReference>
<gene>
    <name evidence="1" type="ORF">Cop2CBH44_31270</name>
</gene>
<dbReference type="AlphaFoldDB" id="A0A7G1I256"/>
<sequence>MDKSLLVKLLLITFTASFFVPEVAARKKKEKEEAVSVILYLNKVANANDNSKGMVIKGYLRSAIVNDPTFFEVSETPNGERIRYISEDIDSLVVMDSLKYVKRKCKGMGFMAGGPKIRWVRAEYEGRGIDVYSAFFITQERVNNITTVRQSISYFFSIDKDIAIWVSSEYVSGPYVLGAQGANRKQMAYYFSKIYDYQEFATRIKAKELTGMMTIVKAWDTEYGSVPVKRISGKMKVDQQGVQETITVVSGAKSSSWKRMKNEVVFPQYMRTIQLGVSPAIAPWSRNIKHDGTGYKMYIPPISIYTDICFMDFSKLGSIGYLFGATYSKYGYNWQWDNGYGLKTKETSSNRFDICAGLSWHLTLCRNFEAYARVMIDLGVTGNRTTDQESGEKMISESKMNTNVGVIATAGLRYYFCRSVGVYVEGGRDIGYASAGLSFRF</sequence>
<proteinExistence type="predicted"/>
<keyword evidence="2" id="KW-1185">Reference proteome</keyword>
<reference evidence="2" key="1">
    <citation type="submission" date="2020-07" db="EMBL/GenBank/DDBJ databases">
        <title>Complete genome sequencing of Coprobacter sp. strain 2CBH44.</title>
        <authorList>
            <person name="Sakamoto M."/>
            <person name="Murakami T."/>
            <person name="Mori H."/>
        </authorList>
    </citation>
    <scope>NUCLEOTIDE SEQUENCE [LARGE SCALE GENOMIC DNA]</scope>
    <source>
        <strain evidence="2">2CBH44</strain>
    </source>
</reference>
<dbReference type="Proteomes" id="UP000594042">
    <property type="component" value="Chromosome"/>
</dbReference>
<protein>
    <submittedName>
        <fullName evidence="1">Uncharacterized protein</fullName>
    </submittedName>
</protein>
<name>A0A7G1I256_9BACT</name>
<evidence type="ECO:0000313" key="1">
    <source>
        <dbReference type="EMBL" id="BCI64774.1"/>
    </source>
</evidence>
<evidence type="ECO:0000313" key="2">
    <source>
        <dbReference type="Proteomes" id="UP000594042"/>
    </source>
</evidence>
<accession>A0A7G1I256</accession>